<dbReference type="InterPro" id="IPR036034">
    <property type="entry name" value="PDZ_sf"/>
</dbReference>
<dbReference type="Pfam" id="PF13180">
    <property type="entry name" value="PDZ_2"/>
    <property type="match status" value="1"/>
</dbReference>
<evidence type="ECO:0000256" key="3">
    <source>
        <dbReference type="SAM" id="SignalP"/>
    </source>
</evidence>
<gene>
    <name evidence="5" type="ORF">PX52LOC_07144</name>
</gene>
<dbReference type="EMBL" id="CP042425">
    <property type="protein sequence ID" value="QEL20058.1"/>
    <property type="molecule type" value="Genomic_DNA"/>
</dbReference>
<dbReference type="Gene3D" id="2.30.42.10">
    <property type="match status" value="1"/>
</dbReference>
<keyword evidence="6" id="KW-1185">Reference proteome</keyword>
<protein>
    <submittedName>
        <fullName evidence="5">PDZ domain-containing protein</fullName>
    </submittedName>
</protein>
<reference evidence="6" key="1">
    <citation type="submission" date="2019-08" db="EMBL/GenBank/DDBJ databases">
        <title>Limnoglobus roseus gen. nov., sp. nov., a novel freshwater planctomycete with a giant genome from the family Gemmataceae.</title>
        <authorList>
            <person name="Kulichevskaya I.S."/>
            <person name="Naumoff D.G."/>
            <person name="Miroshnikov K."/>
            <person name="Ivanova A."/>
            <person name="Philippov D.A."/>
            <person name="Hakobyan A."/>
            <person name="Rijpstra I.C."/>
            <person name="Sinninghe Damste J.S."/>
            <person name="Liesack W."/>
            <person name="Dedysh S.N."/>
        </authorList>
    </citation>
    <scope>NUCLEOTIDE SEQUENCE [LARGE SCALE GENOMIC DNA]</scope>
    <source>
        <strain evidence="6">PX52</strain>
    </source>
</reference>
<feature type="region of interest" description="Disordered" evidence="2">
    <location>
        <begin position="335"/>
        <end position="354"/>
    </location>
</feature>
<feature type="domain" description="PDZ" evidence="4">
    <location>
        <begin position="159"/>
        <end position="244"/>
    </location>
</feature>
<dbReference type="SUPFAM" id="SSF50156">
    <property type="entry name" value="PDZ domain-like"/>
    <property type="match status" value="1"/>
</dbReference>
<name>A0A5C1AT83_9BACT</name>
<feature type="signal peptide" evidence="3">
    <location>
        <begin position="1"/>
        <end position="24"/>
    </location>
</feature>
<feature type="chain" id="PRO_5023072768" evidence="3">
    <location>
        <begin position="25"/>
        <end position="354"/>
    </location>
</feature>
<dbReference type="InterPro" id="IPR043504">
    <property type="entry name" value="Peptidase_S1_PA_chymotrypsin"/>
</dbReference>
<dbReference type="InterPro" id="IPR001478">
    <property type="entry name" value="PDZ"/>
</dbReference>
<evidence type="ECO:0000313" key="6">
    <source>
        <dbReference type="Proteomes" id="UP000324974"/>
    </source>
</evidence>
<proteinExistence type="inferred from homology"/>
<organism evidence="5 6">
    <name type="scientific">Limnoglobus roseus</name>
    <dbReference type="NCBI Taxonomy" id="2598579"/>
    <lineage>
        <taxon>Bacteria</taxon>
        <taxon>Pseudomonadati</taxon>
        <taxon>Planctomycetota</taxon>
        <taxon>Planctomycetia</taxon>
        <taxon>Gemmatales</taxon>
        <taxon>Gemmataceae</taxon>
        <taxon>Limnoglobus</taxon>
    </lineage>
</organism>
<accession>A0A5C1AT83</accession>
<sequence>MLKPFARISMALLAFVLLGNAVFAESFNDGKKQITKLFTSAVAKATAATVRIRCDNRDVVLGTVVDKSGLILTKGSDLKGVISVRLADGSEYEAKYLGYHEPSDLALLRIDAGDVPAVGSFADAKDAAVGNWVAVTSAEAEPVAVGIVSAGSRKLYGEESLIDNLNKGFLGITAGPAKNEAGEDEGIEIGSVTKGGGAAFANLKPGDIILQIAGKPVKKFEDMKKVLDRYKPSETVKLLIRRGDEEKEYKVKLVKKAAFDRGDYQNTLSGELSARRTGFPKVIMHDTAIKPTECGGPLVDLEGHVLGINIARAGRVETWTLPADVIKPILADLKAGKYPAPTDGNDDDKKVNDK</sequence>
<evidence type="ECO:0000256" key="1">
    <source>
        <dbReference type="ARBA" id="ARBA00010541"/>
    </source>
</evidence>
<dbReference type="Gene3D" id="2.40.10.10">
    <property type="entry name" value="Trypsin-like serine proteases"/>
    <property type="match status" value="2"/>
</dbReference>
<evidence type="ECO:0000313" key="5">
    <source>
        <dbReference type="EMBL" id="QEL20058.1"/>
    </source>
</evidence>
<dbReference type="PANTHER" id="PTHR22939:SF129">
    <property type="entry name" value="SERINE PROTEASE HTRA2, MITOCHONDRIAL"/>
    <property type="match status" value="1"/>
</dbReference>
<dbReference type="SMART" id="SM00228">
    <property type="entry name" value="PDZ"/>
    <property type="match status" value="1"/>
</dbReference>
<keyword evidence="3" id="KW-0732">Signal</keyword>
<comment type="similarity">
    <text evidence="1">Belongs to the peptidase S1C family.</text>
</comment>
<dbReference type="RefSeq" id="WP_149114387.1">
    <property type="nucleotide sequence ID" value="NZ_CP042425.1"/>
</dbReference>
<evidence type="ECO:0000259" key="4">
    <source>
        <dbReference type="PROSITE" id="PS50106"/>
    </source>
</evidence>
<dbReference type="KEGG" id="lrs:PX52LOC_07144"/>
<dbReference type="OrthoDB" id="268129at2"/>
<evidence type="ECO:0000256" key="2">
    <source>
        <dbReference type="SAM" id="MobiDB-lite"/>
    </source>
</evidence>
<dbReference type="SUPFAM" id="SSF50494">
    <property type="entry name" value="Trypsin-like serine proteases"/>
    <property type="match status" value="1"/>
</dbReference>
<dbReference type="Proteomes" id="UP000324974">
    <property type="component" value="Chromosome"/>
</dbReference>
<dbReference type="InterPro" id="IPR009003">
    <property type="entry name" value="Peptidase_S1_PA"/>
</dbReference>
<dbReference type="PROSITE" id="PS50106">
    <property type="entry name" value="PDZ"/>
    <property type="match status" value="1"/>
</dbReference>
<dbReference type="AlphaFoldDB" id="A0A5C1AT83"/>
<dbReference type="PANTHER" id="PTHR22939">
    <property type="entry name" value="SERINE PROTEASE FAMILY S1C HTRA-RELATED"/>
    <property type="match status" value="1"/>
</dbReference>